<dbReference type="Pfam" id="PF04055">
    <property type="entry name" value="Radical_SAM"/>
    <property type="match status" value="1"/>
</dbReference>
<dbReference type="InterPro" id="IPR058240">
    <property type="entry name" value="rSAM_sf"/>
</dbReference>
<dbReference type="SFLD" id="SFLDG01113">
    <property type="entry name" value="Uncharacterised_Radical_SAM_Su"/>
    <property type="match status" value="1"/>
</dbReference>
<name>A0ABZ3J5S8_SPOA4</name>
<dbReference type="PANTHER" id="PTHR43288:SF2">
    <property type="entry name" value="RADICAL SAM CORE DOMAIN-CONTAINING PROTEIN"/>
    <property type="match status" value="1"/>
</dbReference>
<dbReference type="Gene3D" id="3.20.20.70">
    <property type="entry name" value="Aldolase class I"/>
    <property type="match status" value="1"/>
</dbReference>
<gene>
    <name evidence="6" type="ORF">SPACI_035950</name>
</gene>
<dbReference type="SUPFAM" id="SSF102114">
    <property type="entry name" value="Radical SAM enzymes"/>
    <property type="match status" value="1"/>
</dbReference>
<dbReference type="RefSeq" id="WP_093795330.1">
    <property type="nucleotide sequence ID" value="NZ_CP155571.1"/>
</dbReference>
<accession>A0ABZ3J5S8</accession>
<keyword evidence="7" id="KW-1185">Reference proteome</keyword>
<dbReference type="InterPro" id="IPR007197">
    <property type="entry name" value="rSAM"/>
</dbReference>
<feature type="domain" description="Radical SAM core" evidence="5">
    <location>
        <begin position="19"/>
        <end position="243"/>
    </location>
</feature>
<protein>
    <recommendedName>
        <fullName evidence="5">Radical SAM core domain-containing protein</fullName>
    </recommendedName>
</protein>
<evidence type="ECO:0000256" key="4">
    <source>
        <dbReference type="ARBA" id="ARBA00023014"/>
    </source>
</evidence>
<evidence type="ECO:0000256" key="2">
    <source>
        <dbReference type="ARBA" id="ARBA00022723"/>
    </source>
</evidence>
<keyword evidence="1" id="KW-0949">S-adenosyl-L-methionine</keyword>
<dbReference type="PANTHER" id="PTHR43288">
    <property type="entry name" value="BIOTIN SYNTHASE-RELATED PROTEIN, RADICAL SAM SUPERFAMILY"/>
    <property type="match status" value="1"/>
</dbReference>
<evidence type="ECO:0000313" key="6">
    <source>
        <dbReference type="EMBL" id="XFO73488.1"/>
    </source>
</evidence>
<dbReference type="Proteomes" id="UP000216052">
    <property type="component" value="Chromosome"/>
</dbReference>
<dbReference type="InterPro" id="IPR013785">
    <property type="entry name" value="Aldolase_TIM"/>
</dbReference>
<evidence type="ECO:0000313" key="7">
    <source>
        <dbReference type="Proteomes" id="UP000216052"/>
    </source>
</evidence>
<evidence type="ECO:0000256" key="3">
    <source>
        <dbReference type="ARBA" id="ARBA00023004"/>
    </source>
</evidence>
<evidence type="ECO:0000256" key="1">
    <source>
        <dbReference type="ARBA" id="ARBA00022691"/>
    </source>
</evidence>
<keyword evidence="4" id="KW-0411">Iron-sulfur</keyword>
<proteinExistence type="predicted"/>
<reference evidence="6" key="1">
    <citation type="submission" date="2024-05" db="EMBL/GenBank/DDBJ databases">
        <title>Isolation and characterization of Sporomusa carbonis sp. nov., a carboxydotrophic hydrogenogen in the genus of Sporomusa isolated from a charcoal burning pile.</title>
        <authorList>
            <person name="Boeer T."/>
            <person name="Rosenbaum F."/>
            <person name="Eysell L."/>
            <person name="Mueller V."/>
            <person name="Daniel R."/>
            <person name="Poehlein A."/>
        </authorList>
    </citation>
    <scope>NUCLEOTIDE SEQUENCE [LARGE SCALE GENOMIC DNA]</scope>
    <source>
        <strain evidence="6">DSM 3132</strain>
    </source>
</reference>
<keyword evidence="3" id="KW-0408">Iron</keyword>
<evidence type="ECO:0000259" key="5">
    <source>
        <dbReference type="PROSITE" id="PS51918"/>
    </source>
</evidence>
<dbReference type="PROSITE" id="PS51918">
    <property type="entry name" value="RADICAL_SAM"/>
    <property type="match status" value="1"/>
</dbReference>
<keyword evidence="2" id="KW-0479">Metal-binding</keyword>
<sequence>MRNIVFYVPGTRYYDNGLYQNHANSFVNISLTGAACECRCEHCQGKLLNSMISVTEPEKLVELAKNLRKQGCQGVLISGGACADGSVPLRPFAKAIEQVAALGLAVVVHPGVLSDDTAHLLAGANITRVALDLIGDDDTIRNVYHLPYTSADYQISLRTARHAGLKTSPHIVIGLHYGEIRGEFKALDMVAAEGADSLILVLLNPLKNTPMSNVTFPPLYAVREIFRQARKLLPDIPIALGCARPPGHYSRSVELLAIDAGFNAIAYPARETVDYASSCGYKIAYQEMCCGIF</sequence>
<organism evidence="6 7">
    <name type="scientific">Sporomusa acidovorans (strain ATCC 49682 / DSM 3132 / Mol)</name>
    <dbReference type="NCBI Taxonomy" id="1123286"/>
    <lineage>
        <taxon>Bacteria</taxon>
        <taxon>Bacillati</taxon>
        <taxon>Bacillota</taxon>
        <taxon>Negativicutes</taxon>
        <taxon>Selenomonadales</taxon>
        <taxon>Sporomusaceae</taxon>
        <taxon>Sporomusa</taxon>
    </lineage>
</organism>
<dbReference type="InterPro" id="IPR006638">
    <property type="entry name" value="Elp3/MiaA/NifB-like_rSAM"/>
</dbReference>
<dbReference type="SFLD" id="SFLDS00029">
    <property type="entry name" value="Radical_SAM"/>
    <property type="match status" value="1"/>
</dbReference>
<dbReference type="EMBL" id="CP155571">
    <property type="protein sequence ID" value="XFO73488.1"/>
    <property type="molecule type" value="Genomic_DNA"/>
</dbReference>
<dbReference type="SMART" id="SM00729">
    <property type="entry name" value="Elp3"/>
    <property type="match status" value="1"/>
</dbReference>